<organism evidence="14 15">
    <name type="scientific">Cristinia sonorae</name>
    <dbReference type="NCBI Taxonomy" id="1940300"/>
    <lineage>
        <taxon>Eukaryota</taxon>
        <taxon>Fungi</taxon>
        <taxon>Dikarya</taxon>
        <taxon>Basidiomycota</taxon>
        <taxon>Agaricomycotina</taxon>
        <taxon>Agaricomycetes</taxon>
        <taxon>Agaricomycetidae</taxon>
        <taxon>Agaricales</taxon>
        <taxon>Pleurotineae</taxon>
        <taxon>Stephanosporaceae</taxon>
        <taxon>Cristinia</taxon>
    </lineage>
</organism>
<comment type="catalytic activity">
    <reaction evidence="10">
        <text>ATP + H2O = ADP + phosphate + H(+)</text>
        <dbReference type="Rhea" id="RHEA:13065"/>
        <dbReference type="ChEBI" id="CHEBI:15377"/>
        <dbReference type="ChEBI" id="CHEBI:15378"/>
        <dbReference type="ChEBI" id="CHEBI:30616"/>
        <dbReference type="ChEBI" id="CHEBI:43474"/>
        <dbReference type="ChEBI" id="CHEBI:456216"/>
    </reaction>
</comment>
<dbReference type="EC" id="5.6.2.4" evidence="10"/>
<evidence type="ECO:0000256" key="6">
    <source>
        <dbReference type="ARBA" id="ARBA00022840"/>
    </source>
</evidence>
<dbReference type="InterPro" id="IPR004589">
    <property type="entry name" value="DNA_helicase_ATP-dep_RecQ"/>
</dbReference>
<evidence type="ECO:0000259" key="13">
    <source>
        <dbReference type="PROSITE" id="PS51194"/>
    </source>
</evidence>
<reference evidence="14" key="1">
    <citation type="journal article" date="2021" name="New Phytol.">
        <title>Evolutionary innovations through gain and loss of genes in the ectomycorrhizal Boletales.</title>
        <authorList>
            <person name="Wu G."/>
            <person name="Miyauchi S."/>
            <person name="Morin E."/>
            <person name="Kuo A."/>
            <person name="Drula E."/>
            <person name="Varga T."/>
            <person name="Kohler A."/>
            <person name="Feng B."/>
            <person name="Cao Y."/>
            <person name="Lipzen A."/>
            <person name="Daum C."/>
            <person name="Hundley H."/>
            <person name="Pangilinan J."/>
            <person name="Johnson J."/>
            <person name="Barry K."/>
            <person name="LaButti K."/>
            <person name="Ng V."/>
            <person name="Ahrendt S."/>
            <person name="Min B."/>
            <person name="Choi I.G."/>
            <person name="Park H."/>
            <person name="Plett J.M."/>
            <person name="Magnuson J."/>
            <person name="Spatafora J.W."/>
            <person name="Nagy L.G."/>
            <person name="Henrissat B."/>
            <person name="Grigoriev I.V."/>
            <person name="Yang Z.L."/>
            <person name="Xu J."/>
            <person name="Martin F.M."/>
        </authorList>
    </citation>
    <scope>NUCLEOTIDE SEQUENCE</scope>
    <source>
        <strain evidence="14">KKN 215</strain>
    </source>
</reference>
<feature type="compositionally biased region" description="Acidic residues" evidence="11">
    <location>
        <begin position="754"/>
        <end position="770"/>
    </location>
</feature>
<proteinExistence type="inferred from homology"/>
<gene>
    <name evidence="14" type="ORF">BXZ70DRAFT_954484</name>
</gene>
<keyword evidence="3 10" id="KW-0547">Nucleotide-binding</keyword>
<keyword evidence="8" id="KW-0413">Isomerase</keyword>
<dbReference type="Pfam" id="PF00271">
    <property type="entry name" value="Helicase_C"/>
    <property type="match status" value="1"/>
</dbReference>
<dbReference type="InterPro" id="IPR036388">
    <property type="entry name" value="WH-like_DNA-bd_sf"/>
</dbReference>
<dbReference type="GO" id="GO:0005524">
    <property type="term" value="F:ATP binding"/>
    <property type="evidence" value="ECO:0007669"/>
    <property type="project" value="UniProtKB-KW"/>
</dbReference>
<protein>
    <recommendedName>
        <fullName evidence="10">ATP-dependent DNA helicase</fullName>
        <ecNumber evidence="10">5.6.2.4</ecNumber>
    </recommendedName>
</protein>
<dbReference type="NCBIfam" id="TIGR00614">
    <property type="entry name" value="recQ_fam"/>
    <property type="match status" value="1"/>
</dbReference>
<dbReference type="GO" id="GO:0009378">
    <property type="term" value="F:four-way junction helicase activity"/>
    <property type="evidence" value="ECO:0007669"/>
    <property type="project" value="TreeGrafter"/>
</dbReference>
<evidence type="ECO:0000256" key="1">
    <source>
        <dbReference type="ARBA" id="ARBA00005446"/>
    </source>
</evidence>
<dbReference type="GO" id="GO:0005737">
    <property type="term" value="C:cytoplasm"/>
    <property type="evidence" value="ECO:0007669"/>
    <property type="project" value="TreeGrafter"/>
</dbReference>
<dbReference type="PROSITE" id="PS51194">
    <property type="entry name" value="HELICASE_CTER"/>
    <property type="match status" value="1"/>
</dbReference>
<keyword evidence="2" id="KW-0479">Metal-binding</keyword>
<dbReference type="Proteomes" id="UP000813824">
    <property type="component" value="Unassembled WGS sequence"/>
</dbReference>
<dbReference type="GO" id="GO:0005634">
    <property type="term" value="C:nucleus"/>
    <property type="evidence" value="ECO:0007669"/>
    <property type="project" value="UniProtKB-SubCell"/>
</dbReference>
<evidence type="ECO:0000256" key="3">
    <source>
        <dbReference type="ARBA" id="ARBA00022741"/>
    </source>
</evidence>
<evidence type="ECO:0000256" key="7">
    <source>
        <dbReference type="ARBA" id="ARBA00023125"/>
    </source>
</evidence>
<evidence type="ECO:0000313" key="14">
    <source>
        <dbReference type="EMBL" id="KAH8089929.1"/>
    </source>
</evidence>
<keyword evidence="7" id="KW-0238">DNA-binding</keyword>
<dbReference type="FunFam" id="3.40.50.300:FF:001544">
    <property type="entry name" value="ATP-dependent DNA helicase"/>
    <property type="match status" value="1"/>
</dbReference>
<keyword evidence="5 10" id="KW-0347">Helicase</keyword>
<dbReference type="Gene3D" id="1.10.10.10">
    <property type="entry name" value="Winged helix-like DNA-binding domain superfamily/Winged helix DNA-binding domain"/>
    <property type="match status" value="1"/>
</dbReference>
<feature type="domain" description="Helicase C-terminal" evidence="13">
    <location>
        <begin position="366"/>
        <end position="516"/>
    </location>
</feature>
<dbReference type="GO" id="GO:0016787">
    <property type="term" value="F:hydrolase activity"/>
    <property type="evidence" value="ECO:0007669"/>
    <property type="project" value="UniProtKB-KW"/>
</dbReference>
<evidence type="ECO:0000256" key="8">
    <source>
        <dbReference type="ARBA" id="ARBA00023235"/>
    </source>
</evidence>
<feature type="compositionally biased region" description="Polar residues" evidence="11">
    <location>
        <begin position="37"/>
        <end position="48"/>
    </location>
</feature>
<dbReference type="SMART" id="SM00487">
    <property type="entry name" value="DEXDc"/>
    <property type="match status" value="1"/>
</dbReference>
<comment type="caution">
    <text evidence="14">The sequence shown here is derived from an EMBL/GenBank/DDBJ whole genome shotgun (WGS) entry which is preliminary data.</text>
</comment>
<dbReference type="InterPro" id="IPR001650">
    <property type="entry name" value="Helicase_C-like"/>
</dbReference>
<dbReference type="InterPro" id="IPR011545">
    <property type="entry name" value="DEAD/DEAH_box_helicase_dom"/>
</dbReference>
<evidence type="ECO:0000256" key="4">
    <source>
        <dbReference type="ARBA" id="ARBA00022801"/>
    </source>
</evidence>
<dbReference type="SMART" id="SM00490">
    <property type="entry name" value="HELICc"/>
    <property type="match status" value="1"/>
</dbReference>
<keyword evidence="15" id="KW-1185">Reference proteome</keyword>
<dbReference type="GO" id="GO:0046872">
    <property type="term" value="F:metal ion binding"/>
    <property type="evidence" value="ECO:0007669"/>
    <property type="project" value="UniProtKB-KW"/>
</dbReference>
<dbReference type="OrthoDB" id="10261556at2759"/>
<comment type="similarity">
    <text evidence="1 10">Belongs to the helicase family. RecQ subfamily.</text>
</comment>
<dbReference type="Pfam" id="PF00270">
    <property type="entry name" value="DEAD"/>
    <property type="match status" value="1"/>
</dbReference>
<dbReference type="PANTHER" id="PTHR13710">
    <property type="entry name" value="DNA HELICASE RECQ FAMILY MEMBER"/>
    <property type="match status" value="1"/>
</dbReference>
<feature type="domain" description="Helicase ATP-binding" evidence="12">
    <location>
        <begin position="142"/>
        <end position="326"/>
    </location>
</feature>
<feature type="region of interest" description="Disordered" evidence="11">
    <location>
        <begin position="706"/>
        <end position="729"/>
    </location>
</feature>
<evidence type="ECO:0000256" key="5">
    <source>
        <dbReference type="ARBA" id="ARBA00022806"/>
    </source>
</evidence>
<name>A0A8K0UGM1_9AGAR</name>
<dbReference type="AlphaFoldDB" id="A0A8K0UGM1"/>
<dbReference type="GO" id="GO:0043138">
    <property type="term" value="F:3'-5' DNA helicase activity"/>
    <property type="evidence" value="ECO:0007669"/>
    <property type="project" value="UniProtKB-EC"/>
</dbReference>
<dbReference type="Pfam" id="PF16124">
    <property type="entry name" value="RecQ_Zn_bind"/>
    <property type="match status" value="1"/>
</dbReference>
<keyword evidence="10" id="KW-0539">Nucleus</keyword>
<evidence type="ECO:0000256" key="9">
    <source>
        <dbReference type="ARBA" id="ARBA00034617"/>
    </source>
</evidence>
<dbReference type="PROSITE" id="PS51192">
    <property type="entry name" value="HELICASE_ATP_BIND_1"/>
    <property type="match status" value="1"/>
</dbReference>
<evidence type="ECO:0000256" key="10">
    <source>
        <dbReference type="RuleBase" id="RU364117"/>
    </source>
</evidence>
<sequence length="818" mass="90146">MTETLGAHDDGTDSDELAQVLEVSRQEYLRTFKRPTGNGNAHQSSSSDSEARLKQLDDEIADVERSIVDQQNLLRILESQRQELQREVSAAQTVSKNVSAGGSSGTACNYATQTFPWRQGMRDRMKRVFGIENFRLCQEAVCNANLDGRDIIVVMPTGGGKSLTYQLPALLSNGCTVVISPLVSLITDQIIHLEEAGVKAIMFTGSLNRADSAALYQRLDNLAASGFTVDPELDIKLCYVTPEKVSKSKMLISSLTKLYRSDKLVRIVIDEAHCVSQYGHDFRPDYKELSKLKELFPKVPIMGLSATCPPPVLKDMQRILRLKDVVSGYSAPQEGTVYFSSPLYRKNLHYSILPKPASADAVIKVMVDYILTKHASHTGIVYCFSKKETVATAQELYNKSNGKIKTGIYHSEVSPEDKQNLHHMWRNGQVQVVCATIAFGLGIDKGDVRFVIHHSLSKSLDGFYQESGRAGRDGNDADCVLFYRPQDGIRMLSLTTSDIGGKNRVYSMLRFAQDVKECRKILFAKYFSMSSNISIASWTTNDEEALTPCGHCDNCKRSPDTMAEMDVTLFAWRILKIAQAVQTLNGKVTLAKLATLVRGKGGGKFDAALGKGKRKARTEEVVDPEGVAGGVVPLSAEDTERLCVNLLTEGYLEAQFEQTPYSCNVYIATGDLAPRLLRFSSANIEAGKGLELKYFFPRKTTIKKRTSSRRKSATKVAQLAPESDFSEESDNNAGLALLVAKGKRRGNKCVAPDSEADESADEDDISDGSSDDWGWLHSMKTPPIADIGRPPAGTRSSKRLRRSDPVEDEVIMISSDSD</sequence>
<keyword evidence="6 10" id="KW-0067">ATP-binding</keyword>
<dbReference type="InterPro" id="IPR027417">
    <property type="entry name" value="P-loop_NTPase"/>
</dbReference>
<evidence type="ECO:0000256" key="2">
    <source>
        <dbReference type="ARBA" id="ARBA00022723"/>
    </source>
</evidence>
<feature type="region of interest" description="Disordered" evidence="11">
    <location>
        <begin position="32"/>
        <end position="52"/>
    </location>
</feature>
<dbReference type="InterPro" id="IPR032284">
    <property type="entry name" value="RecQ_Zn-bd"/>
</dbReference>
<dbReference type="EMBL" id="JAEVFJ010000038">
    <property type="protein sequence ID" value="KAH8089929.1"/>
    <property type="molecule type" value="Genomic_DNA"/>
</dbReference>
<accession>A0A8K0UGM1</accession>
<dbReference type="SUPFAM" id="SSF52540">
    <property type="entry name" value="P-loop containing nucleoside triphosphate hydrolases"/>
    <property type="match status" value="1"/>
</dbReference>
<dbReference type="InterPro" id="IPR014001">
    <property type="entry name" value="Helicase_ATP-bd"/>
</dbReference>
<dbReference type="Gene3D" id="3.40.50.300">
    <property type="entry name" value="P-loop containing nucleotide triphosphate hydrolases"/>
    <property type="match status" value="2"/>
</dbReference>
<keyword evidence="4 10" id="KW-0378">Hydrolase</keyword>
<comment type="subcellular location">
    <subcellularLocation>
        <location evidence="10">Nucleus</location>
    </subcellularLocation>
</comment>
<evidence type="ECO:0000313" key="15">
    <source>
        <dbReference type="Proteomes" id="UP000813824"/>
    </source>
</evidence>
<feature type="region of interest" description="Disordered" evidence="11">
    <location>
        <begin position="747"/>
        <end position="818"/>
    </location>
</feature>
<evidence type="ECO:0000259" key="12">
    <source>
        <dbReference type="PROSITE" id="PS51192"/>
    </source>
</evidence>
<evidence type="ECO:0000256" key="11">
    <source>
        <dbReference type="SAM" id="MobiDB-lite"/>
    </source>
</evidence>
<dbReference type="GO" id="GO:0005694">
    <property type="term" value="C:chromosome"/>
    <property type="evidence" value="ECO:0007669"/>
    <property type="project" value="TreeGrafter"/>
</dbReference>
<dbReference type="PANTHER" id="PTHR13710:SF105">
    <property type="entry name" value="ATP-DEPENDENT DNA HELICASE Q1"/>
    <property type="match status" value="1"/>
</dbReference>
<dbReference type="GO" id="GO:0000724">
    <property type="term" value="P:double-strand break repair via homologous recombination"/>
    <property type="evidence" value="ECO:0007669"/>
    <property type="project" value="TreeGrafter"/>
</dbReference>
<dbReference type="GO" id="GO:0003677">
    <property type="term" value="F:DNA binding"/>
    <property type="evidence" value="ECO:0007669"/>
    <property type="project" value="UniProtKB-KW"/>
</dbReference>
<comment type="catalytic activity">
    <reaction evidence="9 10">
        <text>Couples ATP hydrolysis with the unwinding of duplex DNA by translocating in the 3'-5' direction.</text>
        <dbReference type="EC" id="5.6.2.4"/>
    </reaction>
</comment>